<sequence length="560" mass="59028">MSESNAYLAYGITVTTESLLYAVAAWPTLQGPFAFLDLVQLRRRQGTLAVEKSDGECSVVQDVPSEVWDVVRHKVVDLELRAAEIAHVESLRCLECCGDWTAAQLTWMLAFDICLYHCGDGASTAFEGLTDRRRNEIAMTLLASFGLALPTPIPIRASCSVDELPGLHTAEPDTATLISLPGPSAAGVDPFGVHTPCGGGECSDGQAIFDVSFSVPSGAKQRLRRLVSRLHLQPVEVTDGPIVNAETHAANSTKRLRRKRRKFKEVALDKLKPGWKLVSMAETHCKAVRHLRRCSYHPRDAHHAQPCAAPSPSEQVGRERAPLSASLPSPFTSSVAMMHRAALLAIVLVGAVTVFAAPLPQAADASSGGSATLAAAPESGGCITYDGRGFAADGYDRAGFDSDGMDQGGYGKDGALQRAGRLDKAGNLNGTYALDKDGYDSKGFSLAGFDKDGYNALGFDKDGYDRQGYDRNGYDKDNRDSKGNSCSSTSSDSSSADPKDMAALGIDLPELSDQMGPLPFDTAAFVGDAQPTETGGGPKLAADAPVATGAGQAAAPTAVS</sequence>
<dbReference type="STRING" id="5288.A0A5C5FRC7"/>
<gene>
    <name evidence="2" type="ORF">DMC30DRAFT_418080</name>
</gene>
<organism evidence="2 3">
    <name type="scientific">Rhodotorula diobovata</name>
    <dbReference type="NCBI Taxonomy" id="5288"/>
    <lineage>
        <taxon>Eukaryota</taxon>
        <taxon>Fungi</taxon>
        <taxon>Dikarya</taxon>
        <taxon>Basidiomycota</taxon>
        <taxon>Pucciniomycotina</taxon>
        <taxon>Microbotryomycetes</taxon>
        <taxon>Sporidiobolales</taxon>
        <taxon>Sporidiobolaceae</taxon>
        <taxon>Rhodotorula</taxon>
    </lineage>
</organism>
<dbReference type="Proteomes" id="UP000311382">
    <property type="component" value="Unassembled WGS sequence"/>
</dbReference>
<dbReference type="AlphaFoldDB" id="A0A5C5FRC7"/>
<feature type="compositionally biased region" description="Low complexity" evidence="1">
    <location>
        <begin position="541"/>
        <end position="560"/>
    </location>
</feature>
<comment type="caution">
    <text evidence="2">The sequence shown here is derived from an EMBL/GenBank/DDBJ whole genome shotgun (WGS) entry which is preliminary data.</text>
</comment>
<feature type="compositionally biased region" description="Low complexity" evidence="1">
    <location>
        <begin position="483"/>
        <end position="495"/>
    </location>
</feature>
<dbReference type="OrthoDB" id="2530422at2759"/>
<reference evidence="2 3" key="1">
    <citation type="submission" date="2019-03" db="EMBL/GenBank/DDBJ databases">
        <title>Rhodosporidium diobovatum UCD-FST 08-225 genome sequencing, assembly, and annotation.</title>
        <authorList>
            <person name="Fakankun I.U."/>
            <person name="Fristensky B."/>
            <person name="Levin D.B."/>
        </authorList>
    </citation>
    <scope>NUCLEOTIDE SEQUENCE [LARGE SCALE GENOMIC DNA]</scope>
    <source>
        <strain evidence="2 3">UCD-FST 08-225</strain>
    </source>
</reference>
<proteinExistence type="predicted"/>
<keyword evidence="3" id="KW-1185">Reference proteome</keyword>
<dbReference type="EMBL" id="SOZI01000103">
    <property type="protein sequence ID" value="TNY19215.1"/>
    <property type="molecule type" value="Genomic_DNA"/>
</dbReference>
<feature type="compositionally biased region" description="Basic and acidic residues" evidence="1">
    <location>
        <begin position="460"/>
        <end position="482"/>
    </location>
</feature>
<evidence type="ECO:0000313" key="3">
    <source>
        <dbReference type="Proteomes" id="UP000311382"/>
    </source>
</evidence>
<protein>
    <recommendedName>
        <fullName evidence="4">Proteophosphoglycan ppg4</fullName>
    </recommendedName>
</protein>
<feature type="region of interest" description="Disordered" evidence="1">
    <location>
        <begin position="460"/>
        <end position="560"/>
    </location>
</feature>
<evidence type="ECO:0008006" key="4">
    <source>
        <dbReference type="Google" id="ProtNLM"/>
    </source>
</evidence>
<evidence type="ECO:0000313" key="2">
    <source>
        <dbReference type="EMBL" id="TNY19215.1"/>
    </source>
</evidence>
<evidence type="ECO:0000256" key="1">
    <source>
        <dbReference type="SAM" id="MobiDB-lite"/>
    </source>
</evidence>
<name>A0A5C5FRC7_9BASI</name>
<accession>A0A5C5FRC7</accession>